<dbReference type="Gene3D" id="1.20.58.410">
    <property type="entry name" value="Release factor"/>
    <property type="match status" value="1"/>
</dbReference>
<dbReference type="AlphaFoldDB" id="A0AAW6Y3L2"/>
<dbReference type="GO" id="GO:0006415">
    <property type="term" value="P:translational termination"/>
    <property type="evidence" value="ECO:0007669"/>
    <property type="project" value="InterPro"/>
</dbReference>
<comment type="caution">
    <text evidence="1">The sequence shown here is derived from an EMBL/GenBank/DDBJ whole genome shotgun (WGS) entry which is preliminary data.</text>
</comment>
<accession>A0AAW6Y3L2</accession>
<reference evidence="1" key="1">
    <citation type="submission" date="2023-05" db="EMBL/GenBank/DDBJ databases">
        <title>Cataloging the Phylogenetic Diversity of Human Bladder Bacteria.</title>
        <authorList>
            <person name="Du J."/>
        </authorList>
    </citation>
    <scope>NUCLEOTIDE SEQUENCE</scope>
    <source>
        <strain evidence="1">UMB8703</strain>
    </source>
</reference>
<sequence>MKNNCHILGGLFDFDNLKESIAINEQKMADDTFWNDQTNAQKIIEATNYMREKVDKYQTLSSALADAKTAVELY</sequence>
<dbReference type="InterPro" id="IPR045853">
    <property type="entry name" value="Pep_chain_release_fac_I_sf"/>
</dbReference>
<organism evidence="1 2">
    <name type="scientific">Streptococcus agalactiae</name>
    <dbReference type="NCBI Taxonomy" id="1311"/>
    <lineage>
        <taxon>Bacteria</taxon>
        <taxon>Bacillati</taxon>
        <taxon>Bacillota</taxon>
        <taxon>Bacilli</taxon>
        <taxon>Lactobacillales</taxon>
        <taxon>Streptococcaceae</taxon>
        <taxon>Streptococcus</taxon>
    </lineage>
</organism>
<protein>
    <submittedName>
        <fullName evidence="1">Peptide chain release factor 2</fullName>
    </submittedName>
</protein>
<name>A0AAW6Y3L2_STRAG</name>
<evidence type="ECO:0000313" key="2">
    <source>
        <dbReference type="Proteomes" id="UP001230629"/>
    </source>
</evidence>
<dbReference type="SUPFAM" id="SSF75620">
    <property type="entry name" value="Release factor"/>
    <property type="match status" value="1"/>
</dbReference>
<dbReference type="Proteomes" id="UP001230629">
    <property type="component" value="Unassembled WGS sequence"/>
</dbReference>
<feature type="non-terminal residue" evidence="1">
    <location>
        <position position="74"/>
    </location>
</feature>
<dbReference type="EMBL" id="JASOIH010000532">
    <property type="protein sequence ID" value="MDK6900787.1"/>
    <property type="molecule type" value="Genomic_DNA"/>
</dbReference>
<gene>
    <name evidence="1" type="primary">prfB</name>
    <name evidence="1" type="ORF">QP229_12590</name>
</gene>
<evidence type="ECO:0000313" key="1">
    <source>
        <dbReference type="EMBL" id="MDK6900787.1"/>
    </source>
</evidence>
<proteinExistence type="predicted"/>